<reference evidence="1 2" key="2">
    <citation type="journal article" date="2022" name="Mol. Ecol. Resour.">
        <title>The genomes of chicory, endive, great burdock and yacon provide insights into Asteraceae paleo-polyploidization history and plant inulin production.</title>
        <authorList>
            <person name="Fan W."/>
            <person name="Wang S."/>
            <person name="Wang H."/>
            <person name="Wang A."/>
            <person name="Jiang F."/>
            <person name="Liu H."/>
            <person name="Zhao H."/>
            <person name="Xu D."/>
            <person name="Zhang Y."/>
        </authorList>
    </citation>
    <scope>NUCLEOTIDE SEQUENCE [LARGE SCALE GENOMIC DNA]</scope>
    <source>
        <strain evidence="2">cv. Niubang</strain>
    </source>
</reference>
<comment type="caution">
    <text evidence="1">The sequence shown here is derived from an EMBL/GenBank/DDBJ whole genome shotgun (WGS) entry which is preliminary data.</text>
</comment>
<dbReference type="EMBL" id="CM042060">
    <property type="protein sequence ID" value="KAI3677493.1"/>
    <property type="molecule type" value="Genomic_DNA"/>
</dbReference>
<protein>
    <submittedName>
        <fullName evidence="1">Uncharacterized protein</fullName>
    </submittedName>
</protein>
<evidence type="ECO:0000313" key="1">
    <source>
        <dbReference type="EMBL" id="KAI3677493.1"/>
    </source>
</evidence>
<name>A0ACB8Y0A8_ARCLA</name>
<keyword evidence="2" id="KW-1185">Reference proteome</keyword>
<proteinExistence type="predicted"/>
<sequence>MNVRRCLKFFPTFLHGDFQNPNPTPLDPHSTDTLPDLSPMSCSIQEINPKKTRPSRAPIQIRETANDKISLCRRKVTSQVEMATFHFRVSVCHATESTNMNNQSSRHEPSVAAATMEEIIFTSPLILKNHMSKHYYLSDFTMRIQTSLCLLLVVPFCSSFLELHPLSVSGHCLHDQKLLLLAFKNDLIFDSSMLVGWNQSLDCCDWGGVACDHVGRVTGLDLSNKSITGWINASSSLFGLRFLQTLNLAYNNFNSVQLPSGFGKLTQVTYLNLSNSNIVGQIPADVSLMNKLVTLDLSSSTYNTLVLENPDLKMLLQNVTGLRELHLDNINITTSHGYHWSGVISSLLPNLEVLSLKGCGLSGPLDSSLVKLKYLSVILLDENTFSSDVPESFAYLQNLTVLSIRSCNLSGSLPKKIFQVPTLKIIDLSSNVILAGPLPEFPKNGSLENLVLSYTEVGGTLPDSIGSLRMLSRIELRGCKFTGPLPDSMQNLTRLVYLDLSGNAFTGSIPSFQLSKNLVSVNFYQNNLTGGIPSNWEGLNSLRSLGLGYNSLGGNLPESLLTLRSLQDLDLSTNRLSGQISKIVDVSSYQLRNLDLSSNRFEGPIPGFIFKLPGLSTLTLSANNFTGNIDLDMFGQLQELYALDLSYNNLIVSVNANRSAFSSLSKLNTLKLASCKMQQLPDLKNQSRLMMLDLSDNQLSGEIPNWIWEVGNGYLRFLNLSHNKFSGLEKPYTFPFLLDVLDLHSNSLEGDIPIPPKRVYILDYSSNNFGTSIPVDFGNVLTSTLFFSISSSKLVGVIPQSICNASSLLVLNLYNNSLNGTVPSCLAETSRTLGVLNLGRNNLSGNVLDVFPESCDLKTLDLSGNHLQGPLPQSLVNCKSLEVLDLGDNMITDTFPCWLSNLSNLRVFVIRSNNFHGNMSCLGSNANWTNLQIIDIASNKFSGILPPNLFASLQAIMFDKFANQSKVSYLHFLHPLNPAIYYQDSVTVVLKGQSRELVKILTIFTSIDFSSNSFQGSIPVTIGDLKLLKLLNFSHNAFMGPVPMSIGHLENLESLDLSVNKLSGSIPTQIASLSFLSFLNMSYNQLSGRIPQGSQFQTFTEVSFKGNLGLCGTPLNKSCDNATLEFPTSPETPGDAYQAIDLYVSIGLGFLVGFVFIVGPLVFLRGWRVWYNNQVDRILLRIIKTKDEQTRGEH</sequence>
<reference evidence="2" key="1">
    <citation type="journal article" date="2022" name="Mol. Ecol. Resour.">
        <title>The genomes of chicory, endive, great burdock and yacon provide insights into Asteraceae palaeo-polyploidization history and plant inulin production.</title>
        <authorList>
            <person name="Fan W."/>
            <person name="Wang S."/>
            <person name="Wang H."/>
            <person name="Wang A."/>
            <person name="Jiang F."/>
            <person name="Liu H."/>
            <person name="Zhao H."/>
            <person name="Xu D."/>
            <person name="Zhang Y."/>
        </authorList>
    </citation>
    <scope>NUCLEOTIDE SEQUENCE [LARGE SCALE GENOMIC DNA]</scope>
    <source>
        <strain evidence="2">cv. Niubang</strain>
    </source>
</reference>
<organism evidence="1 2">
    <name type="scientific">Arctium lappa</name>
    <name type="common">Greater burdock</name>
    <name type="synonym">Lappa major</name>
    <dbReference type="NCBI Taxonomy" id="4217"/>
    <lineage>
        <taxon>Eukaryota</taxon>
        <taxon>Viridiplantae</taxon>
        <taxon>Streptophyta</taxon>
        <taxon>Embryophyta</taxon>
        <taxon>Tracheophyta</taxon>
        <taxon>Spermatophyta</taxon>
        <taxon>Magnoliopsida</taxon>
        <taxon>eudicotyledons</taxon>
        <taxon>Gunneridae</taxon>
        <taxon>Pentapetalae</taxon>
        <taxon>asterids</taxon>
        <taxon>campanulids</taxon>
        <taxon>Asterales</taxon>
        <taxon>Asteraceae</taxon>
        <taxon>Carduoideae</taxon>
        <taxon>Cardueae</taxon>
        <taxon>Arctiinae</taxon>
        <taxon>Arctium</taxon>
    </lineage>
</organism>
<gene>
    <name evidence="1" type="ORF">L6452_36757</name>
</gene>
<evidence type="ECO:0000313" key="2">
    <source>
        <dbReference type="Proteomes" id="UP001055879"/>
    </source>
</evidence>
<dbReference type="Proteomes" id="UP001055879">
    <property type="component" value="Linkage Group LG14"/>
</dbReference>
<accession>A0ACB8Y0A8</accession>